<organism evidence="2 3">
    <name type="scientific">Cytospora mali</name>
    <name type="common">Apple Valsa canker fungus</name>
    <name type="synonym">Valsa mali</name>
    <dbReference type="NCBI Taxonomy" id="578113"/>
    <lineage>
        <taxon>Eukaryota</taxon>
        <taxon>Fungi</taxon>
        <taxon>Dikarya</taxon>
        <taxon>Ascomycota</taxon>
        <taxon>Pezizomycotina</taxon>
        <taxon>Sordariomycetes</taxon>
        <taxon>Sordariomycetidae</taxon>
        <taxon>Diaporthales</taxon>
        <taxon>Cytosporaceae</taxon>
        <taxon>Cytospora</taxon>
    </lineage>
</organism>
<dbReference type="OrthoDB" id="512920at2759"/>
<dbReference type="AlphaFoldDB" id="A0A194VJD6"/>
<gene>
    <name evidence="2" type="ORF">VM1G_12039</name>
</gene>
<name>A0A194VJD6_CYTMA</name>
<dbReference type="GO" id="GO:0009277">
    <property type="term" value="C:fungal-type cell wall"/>
    <property type="evidence" value="ECO:0007669"/>
    <property type="project" value="TreeGrafter"/>
</dbReference>
<dbReference type="Gene3D" id="3.20.20.80">
    <property type="entry name" value="Glycosidases"/>
    <property type="match status" value="1"/>
</dbReference>
<dbReference type="SMR" id="A0A194VJD6"/>
<dbReference type="PANTHER" id="PTHR47182">
    <property type="entry name" value="CELL WALL ALPHA-1,3-GLUCAN SYNTHASE AGS1-RELATED"/>
    <property type="match status" value="1"/>
</dbReference>
<feature type="chain" id="PRO_5012995060" evidence="1">
    <location>
        <begin position="16"/>
        <end position="117"/>
    </location>
</feature>
<dbReference type="Proteomes" id="UP000078559">
    <property type="component" value="Unassembled WGS sequence"/>
</dbReference>
<proteinExistence type="predicted"/>
<keyword evidence="3" id="KW-1185">Reference proteome</keyword>
<dbReference type="SUPFAM" id="SSF51445">
    <property type="entry name" value="(Trans)glycosidases"/>
    <property type="match status" value="1"/>
</dbReference>
<dbReference type="GO" id="GO:0070600">
    <property type="term" value="P:fungal-type cell wall (1-&gt;3)-alpha-glucan biosynthetic process"/>
    <property type="evidence" value="ECO:0007669"/>
    <property type="project" value="TreeGrafter"/>
</dbReference>
<dbReference type="PANTHER" id="PTHR47182:SF2">
    <property type="entry name" value="CELL WALL ALPHA-1,3-GLUCAN SYNTHASE AGS1"/>
    <property type="match status" value="1"/>
</dbReference>
<evidence type="ECO:0000313" key="2">
    <source>
        <dbReference type="EMBL" id="KUI63995.1"/>
    </source>
</evidence>
<evidence type="ECO:0000256" key="1">
    <source>
        <dbReference type="SAM" id="SignalP"/>
    </source>
</evidence>
<dbReference type="InterPro" id="IPR058655">
    <property type="entry name" value="Mok11-14/Ags1-like"/>
</dbReference>
<evidence type="ECO:0000313" key="3">
    <source>
        <dbReference type="Proteomes" id="UP000078559"/>
    </source>
</evidence>
<reference evidence="2" key="1">
    <citation type="submission" date="2014-12" db="EMBL/GenBank/DDBJ databases">
        <title>Genome Sequence of Valsa Canker Pathogens Uncovers a Specific Adaption of Colonization on Woody Bark.</title>
        <authorList>
            <person name="Yin Z."/>
            <person name="Liu H."/>
            <person name="Gao X."/>
            <person name="Li Z."/>
            <person name="Song N."/>
            <person name="Ke X."/>
            <person name="Dai Q."/>
            <person name="Wu Y."/>
            <person name="Sun Y."/>
            <person name="Xu J.-R."/>
            <person name="Kang Z.K."/>
            <person name="Wang L."/>
            <person name="Huang L."/>
        </authorList>
    </citation>
    <scope>NUCLEOTIDE SEQUENCE [LARGE SCALE GENOMIC DNA]</scope>
    <source>
        <strain evidence="2">03-8</strain>
    </source>
</reference>
<dbReference type="InterPro" id="IPR017853">
    <property type="entry name" value="GH"/>
</dbReference>
<dbReference type="GO" id="GO:0047657">
    <property type="term" value="F:alpha-1,3-glucan synthase activity"/>
    <property type="evidence" value="ECO:0007669"/>
    <property type="project" value="TreeGrafter"/>
</dbReference>
<accession>A0A194VJD6</accession>
<sequence length="117" mass="13231">MALLLLFLTASVARALRYDPAYAEWNLNTNQQAVDPIDYTGLRNGHTYHPSPDNWRFPFYSLTLDRWVNGDPSNDNANGTLFEQDIWNTQLRHGGDIQGLIDSLDYIQGMGIKASPC</sequence>
<protein>
    <submittedName>
        <fullName evidence="2">Cell wall alpha-1,3-glucan synthase mok13</fullName>
    </submittedName>
</protein>
<feature type="signal peptide" evidence="1">
    <location>
        <begin position="1"/>
        <end position="15"/>
    </location>
</feature>
<keyword evidence="1" id="KW-0732">Signal</keyword>
<dbReference type="EMBL" id="KN796116">
    <property type="protein sequence ID" value="KUI63995.1"/>
    <property type="molecule type" value="Genomic_DNA"/>
</dbReference>